<name>A0A0V0Y5U6_TRIPS</name>
<comment type="caution">
    <text evidence="2">The sequence shown here is derived from an EMBL/GenBank/DDBJ whole genome shotgun (WGS) entry which is preliminary data.</text>
</comment>
<dbReference type="AlphaFoldDB" id="A0A0V0Y5U6"/>
<evidence type="ECO:0000313" key="2">
    <source>
        <dbReference type="EMBL" id="KRX95624.1"/>
    </source>
</evidence>
<gene>
    <name evidence="2" type="ORF">T4E_1245</name>
</gene>
<sequence length="123" mass="13564">MFHAINAAHHGGEKKTFREAQNKWATLHRTGTIWEHLGLRDLLPETDSNRRPVGTTETYPPGGGKCLERRKTDCPSDCLRSVVSCSANRAPALGGSPSLEDPLSSSHFVKNATRRERGPFQKA</sequence>
<reference evidence="2 3" key="1">
    <citation type="submission" date="2015-01" db="EMBL/GenBank/DDBJ databases">
        <title>Evolution of Trichinella species and genotypes.</title>
        <authorList>
            <person name="Korhonen P.K."/>
            <person name="Edoardo P."/>
            <person name="Giuseppe L.R."/>
            <person name="Gasser R.B."/>
        </authorList>
    </citation>
    <scope>NUCLEOTIDE SEQUENCE [LARGE SCALE GENOMIC DNA]</scope>
    <source>
        <strain evidence="2">ISS141</strain>
    </source>
</reference>
<dbReference type="Proteomes" id="UP000054815">
    <property type="component" value="Unassembled WGS sequence"/>
</dbReference>
<feature type="region of interest" description="Disordered" evidence="1">
    <location>
        <begin position="44"/>
        <end position="64"/>
    </location>
</feature>
<accession>A0A0V0Y5U6</accession>
<evidence type="ECO:0000313" key="3">
    <source>
        <dbReference type="Proteomes" id="UP000054815"/>
    </source>
</evidence>
<proteinExistence type="predicted"/>
<protein>
    <submittedName>
        <fullName evidence="2">Uncharacterized protein</fullName>
    </submittedName>
</protein>
<feature type="region of interest" description="Disordered" evidence="1">
    <location>
        <begin position="89"/>
        <end position="123"/>
    </location>
</feature>
<organism evidence="2 3">
    <name type="scientific">Trichinella pseudospiralis</name>
    <name type="common">Parasitic roundworm</name>
    <dbReference type="NCBI Taxonomy" id="6337"/>
    <lineage>
        <taxon>Eukaryota</taxon>
        <taxon>Metazoa</taxon>
        <taxon>Ecdysozoa</taxon>
        <taxon>Nematoda</taxon>
        <taxon>Enoplea</taxon>
        <taxon>Dorylaimia</taxon>
        <taxon>Trichinellida</taxon>
        <taxon>Trichinellidae</taxon>
        <taxon>Trichinella</taxon>
    </lineage>
</organism>
<dbReference type="EMBL" id="JYDU01000053">
    <property type="protein sequence ID" value="KRX95624.1"/>
    <property type="molecule type" value="Genomic_DNA"/>
</dbReference>
<evidence type="ECO:0000256" key="1">
    <source>
        <dbReference type="SAM" id="MobiDB-lite"/>
    </source>
</evidence>
<feature type="compositionally biased region" description="Basic and acidic residues" evidence="1">
    <location>
        <begin position="113"/>
        <end position="123"/>
    </location>
</feature>